<feature type="compositionally biased region" description="Basic and acidic residues" evidence="1">
    <location>
        <begin position="53"/>
        <end position="66"/>
    </location>
</feature>
<accession>F0W7G1</accession>
<reference evidence="3" key="2">
    <citation type="submission" date="2011-02" db="EMBL/GenBank/DDBJ databases">
        <authorList>
            <person name="MacLean D."/>
        </authorList>
    </citation>
    <scope>NUCLEOTIDE SEQUENCE</scope>
</reference>
<keyword evidence="2" id="KW-0732">Signal</keyword>
<dbReference type="HOGENOM" id="CLU_2709981_0_0_1"/>
<evidence type="ECO:0000313" key="3">
    <source>
        <dbReference type="EMBL" id="CCA17062.1"/>
    </source>
</evidence>
<feature type="chain" id="PRO_5003263337" evidence="2">
    <location>
        <begin position="20"/>
        <end position="73"/>
    </location>
</feature>
<evidence type="ECO:0000256" key="1">
    <source>
        <dbReference type="SAM" id="MobiDB-lite"/>
    </source>
</evidence>
<feature type="signal peptide" evidence="2">
    <location>
        <begin position="1"/>
        <end position="19"/>
    </location>
</feature>
<organism evidence="3">
    <name type="scientific">Albugo laibachii Nc14</name>
    <dbReference type="NCBI Taxonomy" id="890382"/>
    <lineage>
        <taxon>Eukaryota</taxon>
        <taxon>Sar</taxon>
        <taxon>Stramenopiles</taxon>
        <taxon>Oomycota</taxon>
        <taxon>Peronosporomycetes</taxon>
        <taxon>Albuginales</taxon>
        <taxon>Albuginaceae</taxon>
        <taxon>Albugo</taxon>
    </lineage>
</organism>
<reference evidence="3" key="1">
    <citation type="journal article" date="2011" name="PLoS Biol.">
        <title>Gene gain and loss during evolution of obligate parasitism in the white rust pathogen of Arabidopsis thaliana.</title>
        <authorList>
            <person name="Kemen E."/>
            <person name="Gardiner A."/>
            <person name="Schultz-Larsen T."/>
            <person name="Kemen A.C."/>
            <person name="Balmuth A.L."/>
            <person name="Robert-Seilaniantz A."/>
            <person name="Bailey K."/>
            <person name="Holub E."/>
            <person name="Studholme D.J."/>
            <person name="Maclean D."/>
            <person name="Jones J.D."/>
        </authorList>
    </citation>
    <scope>NUCLEOTIDE SEQUENCE</scope>
</reference>
<proteinExistence type="predicted"/>
<sequence>MKTFLLFLASAVGASFVSAQSGMKPESTMREDFPSEENEEYDPEQSRYGRHHGGWDGRRGGWDGHRGGRRGGW</sequence>
<name>F0W7G1_9STRA</name>
<protein>
    <submittedName>
        <fullName evidence="3">AlNc14C29G2775 protein</fullName>
    </submittedName>
</protein>
<dbReference type="EMBL" id="FR824074">
    <property type="protein sequence ID" value="CCA17062.1"/>
    <property type="molecule type" value="Genomic_DNA"/>
</dbReference>
<feature type="region of interest" description="Disordered" evidence="1">
    <location>
        <begin position="19"/>
        <end position="73"/>
    </location>
</feature>
<evidence type="ECO:0000256" key="2">
    <source>
        <dbReference type="SAM" id="SignalP"/>
    </source>
</evidence>
<feature type="compositionally biased region" description="Acidic residues" evidence="1">
    <location>
        <begin position="34"/>
        <end position="43"/>
    </location>
</feature>
<gene>
    <name evidence="3" type="primary">AlNc14C29G2775</name>
    <name evidence="3" type="ORF">ALNC14_032050</name>
</gene>
<dbReference type="AlphaFoldDB" id="F0W7G1"/>